<feature type="domain" description="Glycosyltransferase subfamily 4-like N-terminal" evidence="2">
    <location>
        <begin position="21"/>
        <end position="193"/>
    </location>
</feature>
<dbReference type="OrthoDB" id="1450439at2"/>
<dbReference type="STRING" id="279360.MB14_09945"/>
<keyword evidence="4" id="KW-1185">Reference proteome</keyword>
<dbReference type="PANTHER" id="PTHR12526">
    <property type="entry name" value="GLYCOSYLTRANSFERASE"/>
    <property type="match status" value="1"/>
</dbReference>
<evidence type="ECO:0000259" key="2">
    <source>
        <dbReference type="Pfam" id="PF13439"/>
    </source>
</evidence>
<dbReference type="CDD" id="cd03794">
    <property type="entry name" value="GT4_WbuB-like"/>
    <property type="match status" value="1"/>
</dbReference>
<accession>A0A150WYR8</accession>
<protein>
    <recommendedName>
        <fullName evidence="5">Glycosyl transferase</fullName>
    </recommendedName>
</protein>
<comment type="caution">
    <text evidence="3">The sequence shown here is derived from an EMBL/GenBank/DDBJ whole genome shotgun (WGS) entry which is preliminary data.</text>
</comment>
<dbReference type="Pfam" id="PF13439">
    <property type="entry name" value="Glyco_transf_4"/>
    <property type="match status" value="1"/>
</dbReference>
<dbReference type="Proteomes" id="UP000075583">
    <property type="component" value="Unassembled WGS sequence"/>
</dbReference>
<dbReference type="Pfam" id="PF00534">
    <property type="entry name" value="Glycos_transf_1"/>
    <property type="match status" value="1"/>
</dbReference>
<dbReference type="SUPFAM" id="SSF53756">
    <property type="entry name" value="UDP-Glycosyltransferase/glycogen phosphorylase"/>
    <property type="match status" value="1"/>
</dbReference>
<reference evidence="3" key="1">
    <citation type="submission" date="2016-01" db="EMBL/GenBank/DDBJ databases">
        <title>Genome sequencing of Roseivirga ehrenbergii KMM 6017.</title>
        <authorList>
            <person name="Selvaratnam C."/>
            <person name="Thevarajoo S."/>
            <person name="Goh K.M."/>
            <person name="Ee R."/>
            <person name="Chan K.-G."/>
            <person name="Chong C.S."/>
        </authorList>
    </citation>
    <scope>NUCLEOTIDE SEQUENCE [LARGE SCALE GENOMIC DNA]</scope>
    <source>
        <strain evidence="3">KMM 6017</strain>
    </source>
</reference>
<evidence type="ECO:0008006" key="5">
    <source>
        <dbReference type="Google" id="ProtNLM"/>
    </source>
</evidence>
<dbReference type="GO" id="GO:0016757">
    <property type="term" value="F:glycosyltransferase activity"/>
    <property type="evidence" value="ECO:0007669"/>
    <property type="project" value="InterPro"/>
</dbReference>
<dbReference type="InterPro" id="IPR001296">
    <property type="entry name" value="Glyco_trans_1"/>
</dbReference>
<evidence type="ECO:0000313" key="4">
    <source>
        <dbReference type="Proteomes" id="UP000075583"/>
    </source>
</evidence>
<evidence type="ECO:0000313" key="3">
    <source>
        <dbReference type="EMBL" id="KYG71631.1"/>
    </source>
</evidence>
<name>A0A150WYR8_ROSEK</name>
<gene>
    <name evidence="3" type="ORF">MB14_09945</name>
</gene>
<feature type="domain" description="Glycosyl transferase family 1" evidence="1">
    <location>
        <begin position="205"/>
        <end position="372"/>
    </location>
</feature>
<dbReference type="EMBL" id="LQZQ01000050">
    <property type="protein sequence ID" value="KYG71631.1"/>
    <property type="molecule type" value="Genomic_DNA"/>
</dbReference>
<evidence type="ECO:0000259" key="1">
    <source>
        <dbReference type="Pfam" id="PF00534"/>
    </source>
</evidence>
<dbReference type="AlphaFoldDB" id="A0A150WYR8"/>
<proteinExistence type="predicted"/>
<dbReference type="Gene3D" id="3.40.50.2000">
    <property type="entry name" value="Glycogen Phosphorylase B"/>
    <property type="match status" value="2"/>
</dbReference>
<organism evidence="3 4">
    <name type="scientific">Roseivirga ehrenbergii (strain DSM 102268 / JCM 13514 / KCTC 12282 / NCIMB 14502 / KMM 6017)</name>
    <dbReference type="NCBI Taxonomy" id="279360"/>
    <lineage>
        <taxon>Bacteria</taxon>
        <taxon>Pseudomonadati</taxon>
        <taxon>Bacteroidota</taxon>
        <taxon>Cytophagia</taxon>
        <taxon>Cytophagales</taxon>
        <taxon>Roseivirgaceae</taxon>
        <taxon>Roseivirga</taxon>
    </lineage>
</organism>
<dbReference type="InterPro" id="IPR028098">
    <property type="entry name" value="Glyco_trans_4-like_N"/>
</dbReference>
<sequence length="396" mass="44941">MKIAMFLDQSFPPDSRVENEAFSLIGTGHEVHLFSLERDSNRPKREIWNGIEVHRFEISDLTYRLSALAYTVPFYHQSILNSIIVFIKAVNPDVLHIHDMLIAKAVFKANASFNIKTVLDLHENRPEIMQFYPHLKRFPGKHLIKPLVWKKWQKRLMNMADDVILVTHEAREVAVNEDGIEPSKITVVPNSIEAKIYYQYKLKPQIQDRFKDHFNIVYVGDTGLRRGTDTAIQALALLGAKIPDAQLILVGKSTEDSQLKELADTLGVKERVVFEGWQDVSLFPSYIAAANVCISPLHRNKHHDTTFANKIFQYMAGAKPLLVSDCPPQARVVNQANCGLIFQAENAKDMAEKLLQLYDEKENATSLGGNGKSALDRQFDWSITSKGLIELYSNIL</sequence>
<dbReference type="RefSeq" id="WP_062593559.1">
    <property type="nucleotide sequence ID" value="NZ_LQZQ01000050.1"/>
</dbReference>